<dbReference type="GO" id="GO:0004930">
    <property type="term" value="F:G protein-coupled receptor activity"/>
    <property type="evidence" value="ECO:0007669"/>
    <property type="project" value="UniProtKB-KW"/>
</dbReference>
<dbReference type="Proteomes" id="UP000694844">
    <property type="component" value="Chromosome 1"/>
</dbReference>
<organism evidence="12 13">
    <name type="scientific">Crassostrea virginica</name>
    <name type="common">Eastern oyster</name>
    <dbReference type="NCBI Taxonomy" id="6565"/>
    <lineage>
        <taxon>Eukaryota</taxon>
        <taxon>Metazoa</taxon>
        <taxon>Spiralia</taxon>
        <taxon>Lophotrochozoa</taxon>
        <taxon>Mollusca</taxon>
        <taxon>Bivalvia</taxon>
        <taxon>Autobranchia</taxon>
        <taxon>Pteriomorphia</taxon>
        <taxon>Ostreida</taxon>
        <taxon>Ostreoidea</taxon>
        <taxon>Ostreidae</taxon>
        <taxon>Crassostrea</taxon>
    </lineage>
</organism>
<dbReference type="CDD" id="cd00637">
    <property type="entry name" value="7tm_classA_rhodopsin-like"/>
    <property type="match status" value="1"/>
</dbReference>
<dbReference type="PANTHER" id="PTHR24246:SF27">
    <property type="entry name" value="ADENOSINE RECEPTOR, ISOFORM A"/>
    <property type="match status" value="1"/>
</dbReference>
<dbReference type="PANTHER" id="PTHR24246">
    <property type="entry name" value="OLFACTORY RECEPTOR AND ADENOSINE RECEPTOR"/>
    <property type="match status" value="1"/>
</dbReference>
<feature type="transmembrane region" description="Helical" evidence="10">
    <location>
        <begin position="127"/>
        <end position="145"/>
    </location>
</feature>
<evidence type="ECO:0000256" key="1">
    <source>
        <dbReference type="ARBA" id="ARBA00004651"/>
    </source>
</evidence>
<comment type="subcellular location">
    <subcellularLocation>
        <location evidence="1">Cell membrane</location>
        <topology evidence="1">Multi-pass membrane protein</topology>
    </subcellularLocation>
</comment>
<dbReference type="Gene3D" id="1.20.1070.10">
    <property type="entry name" value="Rhodopsin 7-helix transmembrane proteins"/>
    <property type="match status" value="1"/>
</dbReference>
<dbReference type="KEGG" id="cvn:111111262"/>
<feature type="transmembrane region" description="Helical" evidence="10">
    <location>
        <begin position="214"/>
        <end position="234"/>
    </location>
</feature>
<evidence type="ECO:0000256" key="8">
    <source>
        <dbReference type="ARBA" id="ARBA00023180"/>
    </source>
</evidence>
<feature type="domain" description="G-protein coupled receptors family 1 profile" evidence="11">
    <location>
        <begin position="57"/>
        <end position="320"/>
    </location>
</feature>
<proteinExistence type="predicted"/>
<evidence type="ECO:0000313" key="12">
    <source>
        <dbReference type="Proteomes" id="UP000694844"/>
    </source>
</evidence>
<keyword evidence="5" id="KW-0297">G-protein coupled receptor</keyword>
<keyword evidence="9" id="KW-0807">Transducer</keyword>
<evidence type="ECO:0000256" key="9">
    <source>
        <dbReference type="ARBA" id="ARBA00023224"/>
    </source>
</evidence>
<dbReference type="PROSITE" id="PS50262">
    <property type="entry name" value="G_PROTEIN_RECEP_F1_2"/>
    <property type="match status" value="1"/>
</dbReference>
<evidence type="ECO:0000256" key="10">
    <source>
        <dbReference type="SAM" id="Phobius"/>
    </source>
</evidence>
<evidence type="ECO:0000256" key="7">
    <source>
        <dbReference type="ARBA" id="ARBA00023170"/>
    </source>
</evidence>
<sequence>MTPLMNSTTATPLIDTSGNSSFPNTTGNWTPQVRYLVYDRTPIIISVSLVSVVAVVSNLTLLLVILCRRELRATVFLWNVAGMCVCNLLFGTVTNALGDSRHFYQEWIHGVFLCKVFSVLNLTDKHIMSMIQITIVISLFLKVRLSLSPPSDMSSRIWTILPYILFSLPWLGEIALIPMVILGETDDVPYSTKRYSSMFCYHIMEKQYRQAGLILFNALFFILLILSVAVFLYYRFKKASYDRLLADDAMRQDETLRSMLIASLASSGLFCLLFAPFILLMLTLLFCQSFQCFPNFTTFDAVYVVGSFGYAVTPLPWFAYSDIKCVCAELVTKLKEKAGSSLTVCGGCCRRRLDSITVEWSQKQSDVLKHEK</sequence>
<dbReference type="SUPFAM" id="SSF81321">
    <property type="entry name" value="Family A G protein-coupled receptor-like"/>
    <property type="match status" value="1"/>
</dbReference>
<dbReference type="OrthoDB" id="6104386at2759"/>
<feature type="transmembrane region" description="Helical" evidence="10">
    <location>
        <begin position="76"/>
        <end position="97"/>
    </location>
</feature>
<evidence type="ECO:0000256" key="5">
    <source>
        <dbReference type="ARBA" id="ARBA00023040"/>
    </source>
</evidence>
<feature type="transmembrane region" description="Helical" evidence="10">
    <location>
        <begin position="157"/>
        <end position="181"/>
    </location>
</feature>
<evidence type="ECO:0000256" key="6">
    <source>
        <dbReference type="ARBA" id="ARBA00023136"/>
    </source>
</evidence>
<evidence type="ECO:0000259" key="11">
    <source>
        <dbReference type="PROSITE" id="PS50262"/>
    </source>
</evidence>
<keyword evidence="3 10" id="KW-0812">Transmembrane</keyword>
<dbReference type="RefSeq" id="XP_022303875.1">
    <property type="nucleotide sequence ID" value="XM_022448167.1"/>
</dbReference>
<reference evidence="12" key="1">
    <citation type="submission" date="2024-06" db="UniProtKB">
        <authorList>
            <consortium name="RefSeq"/>
        </authorList>
    </citation>
    <scope>NUCLEOTIDE SEQUENCE [LARGE SCALE GENOMIC DNA]</scope>
</reference>
<keyword evidence="8" id="KW-0325">Glycoprotein</keyword>
<keyword evidence="4 10" id="KW-1133">Transmembrane helix</keyword>
<feature type="transmembrane region" description="Helical" evidence="10">
    <location>
        <begin position="260"/>
        <end position="286"/>
    </location>
</feature>
<name>A0A8B8BKL4_CRAVI</name>
<dbReference type="InterPro" id="IPR017452">
    <property type="entry name" value="GPCR_Rhodpsn_7TM"/>
</dbReference>
<dbReference type="GeneID" id="111111262"/>
<feature type="transmembrane region" description="Helical" evidence="10">
    <location>
        <begin position="43"/>
        <end position="64"/>
    </location>
</feature>
<evidence type="ECO:0000313" key="13">
    <source>
        <dbReference type="RefSeq" id="XP_022303875.1"/>
    </source>
</evidence>
<reference evidence="13" key="2">
    <citation type="submission" date="2025-08" db="UniProtKB">
        <authorList>
            <consortium name="RefSeq"/>
        </authorList>
    </citation>
    <scope>IDENTIFICATION</scope>
    <source>
        <tissue evidence="13">Whole sample</tissue>
    </source>
</reference>
<evidence type="ECO:0000256" key="4">
    <source>
        <dbReference type="ARBA" id="ARBA00022989"/>
    </source>
</evidence>
<keyword evidence="12" id="KW-1185">Reference proteome</keyword>
<gene>
    <name evidence="13" type="primary">LOC111111262</name>
</gene>
<dbReference type="GO" id="GO:0005886">
    <property type="term" value="C:plasma membrane"/>
    <property type="evidence" value="ECO:0007669"/>
    <property type="project" value="UniProtKB-SubCell"/>
</dbReference>
<dbReference type="AlphaFoldDB" id="A0A8B8BKL4"/>
<accession>A0A8B8BKL4</accession>
<keyword evidence="6 10" id="KW-0472">Membrane</keyword>
<evidence type="ECO:0000256" key="3">
    <source>
        <dbReference type="ARBA" id="ARBA00022692"/>
    </source>
</evidence>
<protein>
    <submittedName>
        <fullName evidence="13">Uncharacterized protein LOC111111262</fullName>
    </submittedName>
</protein>
<keyword evidence="2" id="KW-1003">Cell membrane</keyword>
<keyword evidence="7" id="KW-0675">Receptor</keyword>
<evidence type="ECO:0000256" key="2">
    <source>
        <dbReference type="ARBA" id="ARBA00022475"/>
    </source>
</evidence>